<dbReference type="SUPFAM" id="SSF55174">
    <property type="entry name" value="Alpha-L RNA-binding motif"/>
    <property type="match status" value="1"/>
</dbReference>
<dbReference type="InterPro" id="IPR036986">
    <property type="entry name" value="S4_RNA-bd_sf"/>
</dbReference>
<reference evidence="3 4" key="1">
    <citation type="submission" date="2019-12" db="EMBL/GenBank/DDBJ databases">
        <title>Genomic-based taxomic classification of the family Erythrobacteraceae.</title>
        <authorList>
            <person name="Xu L."/>
        </authorList>
    </citation>
    <scope>NUCLEOTIDE SEQUENCE [LARGE SCALE GENOMIC DNA]</scope>
    <source>
        <strain evidence="3 4">LMG 29518</strain>
    </source>
</reference>
<comment type="caution">
    <text evidence="3">The sequence shown here is derived from an EMBL/GenBank/DDBJ whole genome shotgun (WGS) entry which is preliminary data.</text>
</comment>
<name>A0A6I4T436_9SPHN</name>
<dbReference type="Proteomes" id="UP000438476">
    <property type="component" value="Unassembled WGS sequence"/>
</dbReference>
<keyword evidence="1" id="KW-0694">RNA-binding</keyword>
<dbReference type="OrthoDB" id="9797176at2"/>
<dbReference type="CDD" id="cd00165">
    <property type="entry name" value="S4"/>
    <property type="match status" value="1"/>
</dbReference>
<evidence type="ECO:0000313" key="3">
    <source>
        <dbReference type="EMBL" id="MXO65667.1"/>
    </source>
</evidence>
<evidence type="ECO:0000259" key="2">
    <source>
        <dbReference type="SMART" id="SM00363"/>
    </source>
</evidence>
<gene>
    <name evidence="3" type="ORF">GRI91_07865</name>
</gene>
<dbReference type="PROSITE" id="PS50889">
    <property type="entry name" value="S4"/>
    <property type="match status" value="1"/>
</dbReference>
<evidence type="ECO:0000256" key="1">
    <source>
        <dbReference type="PROSITE-ProRule" id="PRU00182"/>
    </source>
</evidence>
<evidence type="ECO:0000313" key="4">
    <source>
        <dbReference type="Proteomes" id="UP000438476"/>
    </source>
</evidence>
<dbReference type="GO" id="GO:0003723">
    <property type="term" value="F:RNA binding"/>
    <property type="evidence" value="ECO:0007669"/>
    <property type="project" value="UniProtKB-KW"/>
</dbReference>
<keyword evidence="4" id="KW-1185">Reference proteome</keyword>
<sequence>MRIDRLLWFLRFARTRGTAQRWIEEGHIRRNGQRVTKRKEAIRIGDVLTLPLAHRVCVIRISALPTRRGPKEEVRQCYEELDAGGAIAIAGGDSPI</sequence>
<dbReference type="Pfam" id="PF01479">
    <property type="entry name" value="S4"/>
    <property type="match status" value="1"/>
</dbReference>
<dbReference type="RefSeq" id="WP_160736116.1">
    <property type="nucleotide sequence ID" value="NZ_WTYT01000003.1"/>
</dbReference>
<proteinExistence type="predicted"/>
<dbReference type="Gene3D" id="3.10.290.10">
    <property type="entry name" value="RNA-binding S4 domain"/>
    <property type="match status" value="1"/>
</dbReference>
<dbReference type="InterPro" id="IPR002942">
    <property type="entry name" value="S4_RNA-bd"/>
</dbReference>
<accession>A0A6I4T436</accession>
<feature type="domain" description="RNA-binding S4" evidence="2">
    <location>
        <begin position="1"/>
        <end position="64"/>
    </location>
</feature>
<organism evidence="3 4">
    <name type="scientific">Altericroceibacterium endophyticum</name>
    <dbReference type="NCBI Taxonomy" id="1808508"/>
    <lineage>
        <taxon>Bacteria</taxon>
        <taxon>Pseudomonadati</taxon>
        <taxon>Pseudomonadota</taxon>
        <taxon>Alphaproteobacteria</taxon>
        <taxon>Sphingomonadales</taxon>
        <taxon>Erythrobacteraceae</taxon>
        <taxon>Altericroceibacterium</taxon>
    </lineage>
</organism>
<dbReference type="EMBL" id="WTYT01000003">
    <property type="protein sequence ID" value="MXO65667.1"/>
    <property type="molecule type" value="Genomic_DNA"/>
</dbReference>
<protein>
    <submittedName>
        <fullName evidence="3">RNA-binding S4 domain-containing protein</fullName>
    </submittedName>
</protein>
<dbReference type="SMART" id="SM00363">
    <property type="entry name" value="S4"/>
    <property type="match status" value="1"/>
</dbReference>
<dbReference type="AlphaFoldDB" id="A0A6I4T436"/>